<protein>
    <submittedName>
        <fullName evidence="2">Uncharacterized protein</fullName>
    </submittedName>
</protein>
<keyword evidence="1" id="KW-1133">Transmembrane helix</keyword>
<proteinExistence type="predicted"/>
<dbReference type="RefSeq" id="WP_046347997.1">
    <property type="nucleotide sequence ID" value="NZ_BBWU01000028.1"/>
</dbReference>
<feature type="transmembrane region" description="Helical" evidence="1">
    <location>
        <begin position="6"/>
        <end position="26"/>
    </location>
</feature>
<feature type="transmembrane region" description="Helical" evidence="1">
    <location>
        <begin position="38"/>
        <end position="62"/>
    </location>
</feature>
<name>A0A0E9MNS4_9SPHN</name>
<dbReference type="InterPro" id="IPR046027">
    <property type="entry name" value="DUF5985"/>
</dbReference>
<evidence type="ECO:0000313" key="3">
    <source>
        <dbReference type="Proteomes" id="UP000033202"/>
    </source>
</evidence>
<dbReference type="STRING" id="1219043.SCH01S_28_00160"/>
<keyword evidence="1" id="KW-0472">Membrane</keyword>
<keyword evidence="1" id="KW-0812">Transmembrane</keyword>
<dbReference type="EMBL" id="BBWU01000028">
    <property type="protein sequence ID" value="GAO39158.1"/>
    <property type="molecule type" value="Genomic_DNA"/>
</dbReference>
<gene>
    <name evidence="2" type="ORF">SCH01S_28_00160</name>
</gene>
<dbReference type="OrthoDB" id="5295794at2"/>
<dbReference type="Pfam" id="PF19447">
    <property type="entry name" value="DUF5985"/>
    <property type="match status" value="1"/>
</dbReference>
<dbReference type="AlphaFoldDB" id="A0A0E9MNS4"/>
<feature type="transmembrane region" description="Helical" evidence="1">
    <location>
        <begin position="68"/>
        <end position="87"/>
    </location>
</feature>
<evidence type="ECO:0000256" key="1">
    <source>
        <dbReference type="SAM" id="Phobius"/>
    </source>
</evidence>
<accession>A0A0E9MNS4</accession>
<evidence type="ECO:0000313" key="2">
    <source>
        <dbReference type="EMBL" id="GAO39158.1"/>
    </source>
</evidence>
<comment type="caution">
    <text evidence="2">The sequence shown here is derived from an EMBL/GenBank/DDBJ whole genome shotgun (WGS) entry which is preliminary data.</text>
</comment>
<dbReference type="Proteomes" id="UP000033202">
    <property type="component" value="Unassembled WGS sequence"/>
</dbReference>
<reference evidence="2 3" key="1">
    <citation type="submission" date="2015-04" db="EMBL/GenBank/DDBJ databases">
        <title>Whole genome shotgun sequence of Sphingomonas changbaiensis NBRC 104936.</title>
        <authorList>
            <person name="Katano-Makiyama Y."/>
            <person name="Hosoyama A."/>
            <person name="Hashimoto M."/>
            <person name="Noguchi M."/>
            <person name="Tsuchikane K."/>
            <person name="Ohji S."/>
            <person name="Yamazoe A."/>
            <person name="Ichikawa N."/>
            <person name="Kimura A."/>
            <person name="Fujita N."/>
        </authorList>
    </citation>
    <scope>NUCLEOTIDE SEQUENCE [LARGE SCALE GENOMIC DNA]</scope>
    <source>
        <strain evidence="2 3">NBRC 104936</strain>
    </source>
</reference>
<sequence>MSFETWFPGAVYLLCFLTSAICAWLLMRSYLQVRGHMLFWSALCFGLLALNNLIVIFDLLIVPVDLGFYRLAASLLAVGVLLFGFIWRGDEA</sequence>
<organism evidence="2 3">
    <name type="scientific">Sphingomonas changbaiensis NBRC 104936</name>
    <dbReference type="NCBI Taxonomy" id="1219043"/>
    <lineage>
        <taxon>Bacteria</taxon>
        <taxon>Pseudomonadati</taxon>
        <taxon>Pseudomonadota</taxon>
        <taxon>Alphaproteobacteria</taxon>
        <taxon>Sphingomonadales</taxon>
        <taxon>Sphingomonadaceae</taxon>
        <taxon>Sphingomonas</taxon>
    </lineage>
</organism>
<keyword evidence="3" id="KW-1185">Reference proteome</keyword>